<protein>
    <submittedName>
        <fullName evidence="4">Thiolase domain-containing protein</fullName>
    </submittedName>
</protein>
<accession>A0ABZ3H5A4</accession>
<dbReference type="EMBL" id="CP087714">
    <property type="protein sequence ID" value="XAT63612.1"/>
    <property type="molecule type" value="Genomic_DNA"/>
</dbReference>
<dbReference type="NCBIfam" id="NF004720">
    <property type="entry name" value="PRK06064.1"/>
    <property type="match status" value="1"/>
</dbReference>
<dbReference type="Gene3D" id="3.40.47.10">
    <property type="match status" value="1"/>
</dbReference>
<evidence type="ECO:0000259" key="3">
    <source>
        <dbReference type="Pfam" id="PF22691"/>
    </source>
</evidence>
<dbReference type="Proteomes" id="UP001492541">
    <property type="component" value="Chromosome"/>
</dbReference>
<dbReference type="InterPro" id="IPR016039">
    <property type="entry name" value="Thiolase-like"/>
</dbReference>
<proteinExistence type="predicted"/>
<organism evidence="4 5">
    <name type="scientific">Geoglobus acetivorans</name>
    <dbReference type="NCBI Taxonomy" id="565033"/>
    <lineage>
        <taxon>Archaea</taxon>
        <taxon>Methanobacteriati</taxon>
        <taxon>Methanobacteriota</taxon>
        <taxon>Archaeoglobi</taxon>
        <taxon>Archaeoglobales</taxon>
        <taxon>Archaeoglobaceae</taxon>
        <taxon>Geoglobus</taxon>
    </lineage>
</organism>
<reference evidence="4 5" key="1">
    <citation type="submission" date="2021-11" db="EMBL/GenBank/DDBJ databases">
        <title>Whole genome of Geoglobus acetivorans.</title>
        <authorList>
            <person name="Liu D."/>
        </authorList>
    </citation>
    <scope>NUCLEOTIDE SEQUENCE [LARGE SCALE GENOMIC DNA]</scope>
    <source>
        <strain evidence="4 5">SBH6</strain>
    </source>
</reference>
<evidence type="ECO:0000313" key="5">
    <source>
        <dbReference type="Proteomes" id="UP001492541"/>
    </source>
</evidence>
<dbReference type="Pfam" id="PF00108">
    <property type="entry name" value="Thiolase_N"/>
    <property type="match status" value="1"/>
</dbReference>
<evidence type="ECO:0000256" key="1">
    <source>
        <dbReference type="ARBA" id="ARBA00023229"/>
    </source>
</evidence>
<dbReference type="CDD" id="cd00829">
    <property type="entry name" value="SCP-x_thiolase"/>
    <property type="match status" value="1"/>
</dbReference>
<dbReference type="PANTHER" id="PTHR42870:SF6">
    <property type="entry name" value="ACETYL-COA C-ACYLTRANSFERASE"/>
    <property type="match status" value="1"/>
</dbReference>
<keyword evidence="1" id="KW-0414">Isoprene biosynthesis</keyword>
<name>A0ABZ3H5A4_GEOAI</name>
<dbReference type="PIRSF" id="PIRSF000429">
    <property type="entry name" value="Ac-CoA_Ac_transf"/>
    <property type="match status" value="1"/>
</dbReference>
<gene>
    <name evidence="4" type="ORF">LPQ35_10195</name>
</gene>
<sequence length="391" mass="41868">MSAGRRVGIVGVGCSKFGIRDDVTLQELAFEAVSEALSDASLTKDDIEMSVVGIAGTRSYELMPAVPINEYCGFAGRGPVRVEAACATGSAAVYTAYSSIASGMVDVAIAVGVEKMSEVDTPTSLAVGGRSGSYLWEFHQYGTTFPGYYAMHASAHMAEYGTTEEQMALVAVKNHRNAVHNKKAMFRKEISLEKALGLRYVAYPLRLFDCSAITDGSSAAILASEEKIRELGIDNAVWIEGVGFSSDTANMTRRESYTTLKATVKAGEMAYRMAGIDEPVKQLDVAAVHDCFTIAEIMAYEDLRFCRKGEGGKFVESGDSDFGGKLPVNTFGGLKAKGHPLGATGVAMFYEIVKQLRGEAGRLQADLKNHRGLTHNIGGTGHFGWVFVLGV</sequence>
<dbReference type="Pfam" id="PF22691">
    <property type="entry name" value="Thiolase_C_1"/>
    <property type="match status" value="1"/>
</dbReference>
<feature type="domain" description="Thiolase N-terminal" evidence="2">
    <location>
        <begin position="17"/>
        <end position="190"/>
    </location>
</feature>
<dbReference type="GeneID" id="90450068"/>
<feature type="domain" description="Thiolase C-terminal" evidence="3">
    <location>
        <begin position="245"/>
        <end position="390"/>
    </location>
</feature>
<dbReference type="NCBIfam" id="NF009228">
    <property type="entry name" value="PRK12578.1"/>
    <property type="match status" value="1"/>
</dbReference>
<evidence type="ECO:0000259" key="2">
    <source>
        <dbReference type="Pfam" id="PF00108"/>
    </source>
</evidence>
<dbReference type="InterPro" id="IPR020616">
    <property type="entry name" value="Thiolase_N"/>
</dbReference>
<dbReference type="PANTHER" id="PTHR42870">
    <property type="entry name" value="ACETYL-COA C-ACETYLTRANSFERASE"/>
    <property type="match status" value="1"/>
</dbReference>
<dbReference type="SUPFAM" id="SSF53901">
    <property type="entry name" value="Thiolase-like"/>
    <property type="match status" value="2"/>
</dbReference>
<evidence type="ECO:0000313" key="4">
    <source>
        <dbReference type="EMBL" id="XAT63612.1"/>
    </source>
</evidence>
<dbReference type="InterPro" id="IPR002155">
    <property type="entry name" value="Thiolase"/>
</dbReference>
<dbReference type="InterPro" id="IPR055140">
    <property type="entry name" value="Thiolase_C_2"/>
</dbReference>
<dbReference type="RefSeq" id="WP_193807189.1">
    <property type="nucleotide sequence ID" value="NZ_CP087714.1"/>
</dbReference>
<keyword evidence="5" id="KW-1185">Reference proteome</keyword>